<dbReference type="SUPFAM" id="SSF55729">
    <property type="entry name" value="Acyl-CoA N-acyltransferases (Nat)"/>
    <property type="match status" value="1"/>
</dbReference>
<dbReference type="PANTHER" id="PTHR43420">
    <property type="entry name" value="ACETYLTRANSFERASE"/>
    <property type="match status" value="1"/>
</dbReference>
<dbReference type="EMBL" id="JAAKZI010000003">
    <property type="protein sequence ID" value="NGN82500.1"/>
    <property type="molecule type" value="Genomic_DNA"/>
</dbReference>
<dbReference type="InterPro" id="IPR050680">
    <property type="entry name" value="YpeA/RimI_acetyltransf"/>
</dbReference>
<dbReference type="InterPro" id="IPR000182">
    <property type="entry name" value="GNAT_dom"/>
</dbReference>
<dbReference type="Gene3D" id="3.40.630.30">
    <property type="match status" value="1"/>
</dbReference>
<organism evidence="4 5">
    <name type="scientific">Arthrobacter silviterrae</name>
    <dbReference type="NCBI Taxonomy" id="2026658"/>
    <lineage>
        <taxon>Bacteria</taxon>
        <taxon>Bacillati</taxon>
        <taxon>Actinomycetota</taxon>
        <taxon>Actinomycetes</taxon>
        <taxon>Micrococcales</taxon>
        <taxon>Micrococcaceae</taxon>
        <taxon>Arthrobacter</taxon>
    </lineage>
</organism>
<accession>A0ABX0D9E1</accession>
<dbReference type="Proteomes" id="UP000479226">
    <property type="component" value="Unassembled WGS sequence"/>
</dbReference>
<feature type="domain" description="N-acetyltransferase" evidence="3">
    <location>
        <begin position="124"/>
        <end position="261"/>
    </location>
</feature>
<keyword evidence="5" id="KW-1185">Reference proteome</keyword>
<dbReference type="InterPro" id="IPR016181">
    <property type="entry name" value="Acyl_CoA_acyltransferase"/>
</dbReference>
<sequence length="263" mass="28044">MDEQRLDLLESLMAAAWPALESSTADGWVLRSAGGVTQRANSIWPAESTSDGPAALRTAENWYAARRQPVIFQLTRREENAPLESFLDTRGYSKQSETIVMTAPVTPSVPLPVAPAAKGAALRVEVGDAPSDEWLELWWRVDGRGGEAEKVIARQVLLGATSLYATARNGEGVAVGTGRLTLVEGWAGVYCMATHPDFRRQGVASAVLAELVRQASAAGAAALWLMVTAANTGAQALYGAAGFAEAGRYHYRQAPLRRAFGAC</sequence>
<dbReference type="RefSeq" id="WP_165180591.1">
    <property type="nucleotide sequence ID" value="NZ_JAAKZI010000003.1"/>
</dbReference>
<dbReference type="Pfam" id="PF24553">
    <property type="entry name" value="Rv0428c_C"/>
    <property type="match status" value="1"/>
</dbReference>
<reference evidence="4 5" key="1">
    <citation type="submission" date="2020-02" db="EMBL/GenBank/DDBJ databases">
        <title>Genome sequence of the type strain DSM 27180 of Arthrobacter silviterrae.</title>
        <authorList>
            <person name="Gao J."/>
            <person name="Sun J."/>
        </authorList>
    </citation>
    <scope>NUCLEOTIDE SEQUENCE [LARGE SCALE GENOMIC DNA]</scope>
    <source>
        <strain evidence="4 5">DSM 27180</strain>
    </source>
</reference>
<protein>
    <submittedName>
        <fullName evidence="4">GNAT family N-acetyltransferase</fullName>
    </submittedName>
</protein>
<proteinExistence type="predicted"/>
<name>A0ABX0D9E1_9MICC</name>
<evidence type="ECO:0000313" key="5">
    <source>
        <dbReference type="Proteomes" id="UP000479226"/>
    </source>
</evidence>
<keyword evidence="2" id="KW-0012">Acyltransferase</keyword>
<evidence type="ECO:0000313" key="4">
    <source>
        <dbReference type="EMBL" id="NGN82500.1"/>
    </source>
</evidence>
<evidence type="ECO:0000256" key="1">
    <source>
        <dbReference type="ARBA" id="ARBA00022679"/>
    </source>
</evidence>
<comment type="caution">
    <text evidence="4">The sequence shown here is derived from an EMBL/GenBank/DDBJ whole genome shotgun (WGS) entry which is preliminary data.</text>
</comment>
<keyword evidence="1" id="KW-0808">Transferase</keyword>
<dbReference type="InterPro" id="IPR056935">
    <property type="entry name" value="Rv0428c-like_C"/>
</dbReference>
<evidence type="ECO:0000259" key="3">
    <source>
        <dbReference type="PROSITE" id="PS51186"/>
    </source>
</evidence>
<dbReference type="CDD" id="cd04301">
    <property type="entry name" value="NAT_SF"/>
    <property type="match status" value="1"/>
</dbReference>
<gene>
    <name evidence="4" type="ORF">G6N77_03355</name>
</gene>
<evidence type="ECO:0000256" key="2">
    <source>
        <dbReference type="ARBA" id="ARBA00023315"/>
    </source>
</evidence>
<dbReference type="PROSITE" id="PS51186">
    <property type="entry name" value="GNAT"/>
    <property type="match status" value="1"/>
</dbReference>